<name>A0ABT3CND4_9BACT</name>
<dbReference type="PANTHER" id="PTHR44591:SF3">
    <property type="entry name" value="RESPONSE REGULATORY DOMAIN-CONTAINING PROTEIN"/>
    <property type="match status" value="1"/>
</dbReference>
<dbReference type="Gene3D" id="3.40.50.2300">
    <property type="match status" value="1"/>
</dbReference>
<dbReference type="SMART" id="SM00448">
    <property type="entry name" value="REC"/>
    <property type="match status" value="1"/>
</dbReference>
<comment type="caution">
    <text evidence="4">The sequence shown here is derived from an EMBL/GenBank/DDBJ whole genome shotgun (WGS) entry which is preliminary data.</text>
</comment>
<dbReference type="SUPFAM" id="SSF52172">
    <property type="entry name" value="CheY-like"/>
    <property type="match status" value="1"/>
</dbReference>
<accession>A0ABT3CND4</accession>
<keyword evidence="5" id="KW-1185">Reference proteome</keyword>
<dbReference type="PROSITE" id="PS50110">
    <property type="entry name" value="RESPONSE_REGULATORY"/>
    <property type="match status" value="1"/>
</dbReference>
<reference evidence="4 5" key="1">
    <citation type="submission" date="2022-10" db="EMBL/GenBank/DDBJ databases">
        <title>Comparative genomics and taxonomic characterization of three novel marine species of genus Reichenbachiella exhibiting antioxidant and polysaccharide degradation activities.</title>
        <authorList>
            <person name="Muhammad N."/>
            <person name="Lee Y.-J."/>
            <person name="Ko J."/>
            <person name="Kim S.-G."/>
        </authorList>
    </citation>
    <scope>NUCLEOTIDE SEQUENCE [LARGE SCALE GENOMIC DNA]</scope>
    <source>
        <strain evidence="4 5">ABR2-5</strain>
    </source>
</reference>
<evidence type="ECO:0000259" key="3">
    <source>
        <dbReference type="PROSITE" id="PS50110"/>
    </source>
</evidence>
<dbReference type="Proteomes" id="UP001300692">
    <property type="component" value="Unassembled WGS sequence"/>
</dbReference>
<evidence type="ECO:0000256" key="1">
    <source>
        <dbReference type="ARBA" id="ARBA00022553"/>
    </source>
</evidence>
<proteinExistence type="predicted"/>
<evidence type="ECO:0000313" key="5">
    <source>
        <dbReference type="Proteomes" id="UP001300692"/>
    </source>
</evidence>
<evidence type="ECO:0000313" key="4">
    <source>
        <dbReference type="EMBL" id="MCV9385039.1"/>
    </source>
</evidence>
<evidence type="ECO:0000256" key="2">
    <source>
        <dbReference type="PROSITE-ProRule" id="PRU00169"/>
    </source>
</evidence>
<protein>
    <submittedName>
        <fullName evidence="4">Response regulator</fullName>
    </submittedName>
</protein>
<dbReference type="InterPro" id="IPR001789">
    <property type="entry name" value="Sig_transdc_resp-reg_receiver"/>
</dbReference>
<dbReference type="RefSeq" id="WP_264135835.1">
    <property type="nucleotide sequence ID" value="NZ_JAOYOD010000001.1"/>
</dbReference>
<dbReference type="InterPro" id="IPR011006">
    <property type="entry name" value="CheY-like_superfamily"/>
</dbReference>
<dbReference type="Pfam" id="PF00072">
    <property type="entry name" value="Response_reg"/>
    <property type="match status" value="1"/>
</dbReference>
<sequence>MYLTKNRRNQKKSVLLVDDNKMMCQLTTKILEQNYTVHPFTSAIEAIQWLSESDKIPNVVVSDVTMSEMSGLEFGQYLKLNGLYSHIPLVYISGLPEDEVKYIPISVDYSAYTQKPFCPSQLLQTIEHVTNESSNKIQS</sequence>
<organism evidence="4 5">
    <name type="scientific">Reichenbachiella ulvae</name>
    <dbReference type="NCBI Taxonomy" id="2980104"/>
    <lineage>
        <taxon>Bacteria</taxon>
        <taxon>Pseudomonadati</taxon>
        <taxon>Bacteroidota</taxon>
        <taxon>Cytophagia</taxon>
        <taxon>Cytophagales</taxon>
        <taxon>Reichenbachiellaceae</taxon>
        <taxon>Reichenbachiella</taxon>
    </lineage>
</organism>
<dbReference type="EMBL" id="JAOYOD010000001">
    <property type="protein sequence ID" value="MCV9385039.1"/>
    <property type="molecule type" value="Genomic_DNA"/>
</dbReference>
<dbReference type="CDD" id="cd00156">
    <property type="entry name" value="REC"/>
    <property type="match status" value="1"/>
</dbReference>
<dbReference type="InterPro" id="IPR050595">
    <property type="entry name" value="Bact_response_regulator"/>
</dbReference>
<feature type="modified residue" description="4-aspartylphosphate" evidence="2">
    <location>
        <position position="63"/>
    </location>
</feature>
<keyword evidence="1 2" id="KW-0597">Phosphoprotein</keyword>
<dbReference type="PANTHER" id="PTHR44591">
    <property type="entry name" value="STRESS RESPONSE REGULATOR PROTEIN 1"/>
    <property type="match status" value="1"/>
</dbReference>
<feature type="domain" description="Response regulatory" evidence="3">
    <location>
        <begin position="13"/>
        <end position="130"/>
    </location>
</feature>
<gene>
    <name evidence="4" type="ORF">N7U62_00110</name>
</gene>